<accession>A0A3S9WAS0</accession>
<dbReference type="Proteomes" id="UP000276888">
    <property type="component" value="Chromosome"/>
</dbReference>
<organism evidence="2 3">
    <name type="scientific">Microbacterium lemovicicum</name>
    <dbReference type="NCBI Taxonomy" id="1072463"/>
    <lineage>
        <taxon>Bacteria</taxon>
        <taxon>Bacillati</taxon>
        <taxon>Actinomycetota</taxon>
        <taxon>Actinomycetes</taxon>
        <taxon>Micrococcales</taxon>
        <taxon>Microbacteriaceae</taxon>
        <taxon>Microbacterium</taxon>
    </lineage>
</organism>
<dbReference type="InterPro" id="IPR000801">
    <property type="entry name" value="Esterase-like"/>
</dbReference>
<name>A0A3S9WAS0_9MICO</name>
<dbReference type="AlphaFoldDB" id="A0A3S9WAS0"/>
<gene>
    <name evidence="2" type="ORF">CVS47_01779</name>
</gene>
<feature type="transmembrane region" description="Helical" evidence="1">
    <location>
        <begin position="14"/>
        <end position="31"/>
    </location>
</feature>
<feature type="transmembrane region" description="Helical" evidence="1">
    <location>
        <begin position="101"/>
        <end position="122"/>
    </location>
</feature>
<protein>
    <recommendedName>
        <fullName evidence="4">Esterase</fullName>
    </recommendedName>
</protein>
<sequence>MDALWSLNVIDGPAYWGVLIAAVVFAIYLLMRTPSPRWVLTSLLGIVLGVAIALGVFLASNATNAFGSPLPLFVAWWSMGALGGVGLAVANLFRSRWWRKVLAIIGALVFALAGGLGINAAYGLNPTLGSMFGVSADNPVNIPTPDPTRTNAGPLYSSWTPPADMPAKGTQGTQVIPATVSGFDARPAGIYLPPAAQVANAPALPLVILMMGYPGNPDPSYIGAVLDDYASKNKGLAPIVVVADQIGNGGDPACADSSTFGNAETYIKKDVVDWAKTNLNILEDPKFWVIAGYSNGGGCAIKYGAEEPDVFMNILDISGEEYPGSEDADSVTAQIYGGDAAKFEASKPINILAANKGKYDGVNAIFTVGGADPAFIPAAKAVSAAAKDAGMTTAYIEIPGAGHVVDGLNGGLDAGFGLLYPILQLSPPGS</sequence>
<keyword evidence="3" id="KW-1185">Reference proteome</keyword>
<keyword evidence="1" id="KW-0812">Transmembrane</keyword>
<dbReference type="SUPFAM" id="SSF53474">
    <property type="entry name" value="alpha/beta-Hydrolases"/>
    <property type="match status" value="1"/>
</dbReference>
<keyword evidence="1" id="KW-0472">Membrane</keyword>
<evidence type="ECO:0000256" key="1">
    <source>
        <dbReference type="SAM" id="Phobius"/>
    </source>
</evidence>
<feature type="transmembrane region" description="Helical" evidence="1">
    <location>
        <begin position="38"/>
        <end position="58"/>
    </location>
</feature>
<dbReference type="PANTHER" id="PTHR48098">
    <property type="entry name" value="ENTEROCHELIN ESTERASE-RELATED"/>
    <property type="match status" value="1"/>
</dbReference>
<keyword evidence="1" id="KW-1133">Transmembrane helix</keyword>
<dbReference type="Gene3D" id="3.40.50.1820">
    <property type="entry name" value="alpha/beta hydrolase"/>
    <property type="match status" value="1"/>
</dbReference>
<dbReference type="InterPro" id="IPR050583">
    <property type="entry name" value="Mycobacterial_A85_antigen"/>
</dbReference>
<dbReference type="KEGG" id="mlv:CVS47_01779"/>
<evidence type="ECO:0008006" key="4">
    <source>
        <dbReference type="Google" id="ProtNLM"/>
    </source>
</evidence>
<evidence type="ECO:0000313" key="3">
    <source>
        <dbReference type="Proteomes" id="UP000276888"/>
    </source>
</evidence>
<feature type="transmembrane region" description="Helical" evidence="1">
    <location>
        <begin position="70"/>
        <end position="89"/>
    </location>
</feature>
<dbReference type="PANTHER" id="PTHR48098:SF1">
    <property type="entry name" value="DIACYLGLYCEROL ACYLTRANSFERASE_MYCOLYLTRANSFERASE AG85A"/>
    <property type="match status" value="1"/>
</dbReference>
<dbReference type="GO" id="GO:0016747">
    <property type="term" value="F:acyltransferase activity, transferring groups other than amino-acyl groups"/>
    <property type="evidence" value="ECO:0007669"/>
    <property type="project" value="TreeGrafter"/>
</dbReference>
<evidence type="ECO:0000313" key="2">
    <source>
        <dbReference type="EMBL" id="AZS37149.1"/>
    </source>
</evidence>
<reference evidence="2 3" key="1">
    <citation type="submission" date="2018-08" db="EMBL/GenBank/DDBJ databases">
        <title>Microbacterium lemovicicum sp. nov., a bacterium isolated from a natural uranium-rich soil.</title>
        <authorList>
            <person name="ORTET P."/>
        </authorList>
    </citation>
    <scope>NUCLEOTIDE SEQUENCE [LARGE SCALE GENOMIC DNA]</scope>
    <source>
        <strain evidence="2 3">Viu22</strain>
    </source>
</reference>
<proteinExistence type="predicted"/>
<dbReference type="Pfam" id="PF00756">
    <property type="entry name" value="Esterase"/>
    <property type="match status" value="1"/>
</dbReference>
<dbReference type="RefSeq" id="WP_241240083.1">
    <property type="nucleotide sequence ID" value="NZ_CP031423.1"/>
</dbReference>
<dbReference type="EMBL" id="CP031423">
    <property type="protein sequence ID" value="AZS37149.1"/>
    <property type="molecule type" value="Genomic_DNA"/>
</dbReference>
<dbReference type="InterPro" id="IPR029058">
    <property type="entry name" value="AB_hydrolase_fold"/>
</dbReference>